<dbReference type="HOGENOM" id="CLU_082262_0_0_1"/>
<evidence type="ECO:0000313" key="3">
    <source>
        <dbReference type="Proteomes" id="UP000017836"/>
    </source>
</evidence>
<keyword evidence="3" id="KW-1185">Reference proteome</keyword>
<organism evidence="2 3">
    <name type="scientific">Amborella trichopoda</name>
    <dbReference type="NCBI Taxonomy" id="13333"/>
    <lineage>
        <taxon>Eukaryota</taxon>
        <taxon>Viridiplantae</taxon>
        <taxon>Streptophyta</taxon>
        <taxon>Embryophyta</taxon>
        <taxon>Tracheophyta</taxon>
        <taxon>Spermatophyta</taxon>
        <taxon>Magnoliopsida</taxon>
        <taxon>Amborellales</taxon>
        <taxon>Amborellaceae</taxon>
        <taxon>Amborella</taxon>
    </lineage>
</organism>
<dbReference type="Proteomes" id="UP000017836">
    <property type="component" value="Unassembled WGS sequence"/>
</dbReference>
<sequence length="231" mass="26191">MLRLKVFGHALKSNITQNPNTKRGLPLLPDGRCRAFCTAGSEQQQQQEEGASSPVDPFLQPPPKGLTYGRLTGFGRNALKTDLIHFFDGCNLTVEDIKVEYNRTFVPLGMLLQFPSRSAFDTATRLVFRRGRLYRLDKVDRGQWDIVTPYDGKVLLFQGIPRQAFPEDVERFLSGCRYDGSDLQLLMRPGFPDPIRLALVRFPTQLDAMNALRMKNRGFCINSPITARILQ</sequence>
<dbReference type="SUPFAM" id="SSF54928">
    <property type="entry name" value="RNA-binding domain, RBD"/>
    <property type="match status" value="1"/>
</dbReference>
<gene>
    <name evidence="2" type="ORF">AMTR_s00023p00176440</name>
</gene>
<dbReference type="Gramene" id="ERM95639">
    <property type="protein sequence ID" value="ERM95639"/>
    <property type="gene ID" value="AMTR_s00023p00176440"/>
</dbReference>
<dbReference type="GO" id="GO:0003676">
    <property type="term" value="F:nucleic acid binding"/>
    <property type="evidence" value="ECO:0007669"/>
    <property type="project" value="InterPro"/>
</dbReference>
<evidence type="ECO:0000313" key="2">
    <source>
        <dbReference type="EMBL" id="ERM95639.1"/>
    </source>
</evidence>
<dbReference type="InterPro" id="IPR035979">
    <property type="entry name" value="RBD_domain_sf"/>
</dbReference>
<dbReference type="eggNOG" id="ENOG502RY1P">
    <property type="taxonomic scope" value="Eukaryota"/>
</dbReference>
<dbReference type="KEGG" id="atr:18423559"/>
<dbReference type="OrthoDB" id="2013327at2759"/>
<proteinExistence type="predicted"/>
<dbReference type="EMBL" id="KI397474">
    <property type="protein sequence ID" value="ERM95639.1"/>
    <property type="molecule type" value="Genomic_DNA"/>
</dbReference>
<name>W1NK87_AMBTC</name>
<feature type="region of interest" description="Disordered" evidence="1">
    <location>
        <begin position="39"/>
        <end position="62"/>
    </location>
</feature>
<dbReference type="PANTHER" id="PTHR48167">
    <property type="entry name" value="EXPRESSED PROTEIN"/>
    <property type="match status" value="1"/>
</dbReference>
<evidence type="ECO:0000256" key="1">
    <source>
        <dbReference type="SAM" id="MobiDB-lite"/>
    </source>
</evidence>
<dbReference type="PANTHER" id="PTHR48167:SF2">
    <property type="entry name" value="EXPRESSED PROTEIN"/>
    <property type="match status" value="1"/>
</dbReference>
<protein>
    <submittedName>
        <fullName evidence="2">Uncharacterized protein</fullName>
    </submittedName>
</protein>
<dbReference type="AlphaFoldDB" id="W1NK87"/>
<reference evidence="3" key="1">
    <citation type="journal article" date="2013" name="Science">
        <title>The Amborella genome and the evolution of flowering plants.</title>
        <authorList>
            <consortium name="Amborella Genome Project"/>
        </authorList>
    </citation>
    <scope>NUCLEOTIDE SEQUENCE [LARGE SCALE GENOMIC DNA]</scope>
</reference>
<dbReference type="OMA" id="RADRSQW"/>
<accession>W1NK87</accession>